<name>A0AA86R7V1_9EUKA</name>
<dbReference type="AlphaFoldDB" id="A0AA86R7V1"/>
<dbReference type="EMBL" id="CAXDID020000195">
    <property type="protein sequence ID" value="CAL6053142.1"/>
    <property type="molecule type" value="Genomic_DNA"/>
</dbReference>
<proteinExistence type="predicted"/>
<reference evidence="1" key="1">
    <citation type="submission" date="2023-06" db="EMBL/GenBank/DDBJ databases">
        <authorList>
            <person name="Kurt Z."/>
        </authorList>
    </citation>
    <scope>NUCLEOTIDE SEQUENCE</scope>
</reference>
<evidence type="ECO:0000313" key="2">
    <source>
        <dbReference type="EMBL" id="CAL6053142.1"/>
    </source>
</evidence>
<dbReference type="Proteomes" id="UP001642409">
    <property type="component" value="Unassembled WGS sequence"/>
</dbReference>
<accession>A0AA86R7V1</accession>
<gene>
    <name evidence="2" type="ORF">HINF_LOCUS45192</name>
    <name evidence="1" type="ORF">HINF_LOCUS56516</name>
</gene>
<organism evidence="1">
    <name type="scientific">Hexamita inflata</name>
    <dbReference type="NCBI Taxonomy" id="28002"/>
    <lineage>
        <taxon>Eukaryota</taxon>
        <taxon>Metamonada</taxon>
        <taxon>Diplomonadida</taxon>
        <taxon>Hexamitidae</taxon>
        <taxon>Hexamitinae</taxon>
        <taxon>Hexamita</taxon>
    </lineage>
</organism>
<dbReference type="EMBL" id="CATOUU010001050">
    <property type="protein sequence ID" value="CAI9968871.1"/>
    <property type="molecule type" value="Genomic_DNA"/>
</dbReference>
<reference evidence="2 3" key="2">
    <citation type="submission" date="2024-07" db="EMBL/GenBank/DDBJ databases">
        <authorList>
            <person name="Akdeniz Z."/>
        </authorList>
    </citation>
    <scope>NUCLEOTIDE SEQUENCE [LARGE SCALE GENOMIC DNA]</scope>
</reference>
<protein>
    <submittedName>
        <fullName evidence="2">Hypothetical_protein</fullName>
    </submittedName>
</protein>
<evidence type="ECO:0000313" key="1">
    <source>
        <dbReference type="EMBL" id="CAI9968871.1"/>
    </source>
</evidence>
<evidence type="ECO:0000313" key="3">
    <source>
        <dbReference type="Proteomes" id="UP001642409"/>
    </source>
</evidence>
<comment type="caution">
    <text evidence="1">The sequence shown here is derived from an EMBL/GenBank/DDBJ whole genome shotgun (WGS) entry which is preliminary data.</text>
</comment>
<sequence length="115" mass="13201">MATSSKQIEYQEKMIKKHKSTVDNFKLIFYDNSTLKSLKFLNLFNLKELVIENCRNIVIDLENETITKLNIESSQLNSVKGIQNIKNTVMGGGIAFSCLLCEQLYIKIFCHFQCG</sequence>
<keyword evidence="3" id="KW-1185">Reference proteome</keyword>